<keyword evidence="4" id="KW-0067">ATP-binding</keyword>
<dbReference type="PANTHER" id="PTHR45644">
    <property type="entry name" value="AAA ATPASE, PUTATIVE (AFU_ORTHOLOGUE AFUA_2G12920)-RELATED-RELATED"/>
    <property type="match status" value="1"/>
</dbReference>
<dbReference type="InterPro" id="IPR003959">
    <property type="entry name" value="ATPase_AAA_core"/>
</dbReference>
<keyword evidence="8" id="KW-1185">Reference proteome</keyword>
<evidence type="ECO:0000256" key="4">
    <source>
        <dbReference type="ARBA" id="ARBA00022840"/>
    </source>
</evidence>
<dbReference type="SUPFAM" id="SSF52540">
    <property type="entry name" value="P-loop containing nucleoside triphosphate hydrolases"/>
    <property type="match status" value="1"/>
</dbReference>
<dbReference type="OrthoDB" id="39734at2759"/>
<reference evidence="7 8" key="1">
    <citation type="journal article" date="2017" name="G3 (Bethesda)">
        <title>First Draft Genome Sequence of the Pathogenic Fungus Lomentospora prolificans (Formerly Scedosporium prolificans).</title>
        <authorList>
            <person name="Luo R."/>
            <person name="Zimin A."/>
            <person name="Workman R."/>
            <person name="Fan Y."/>
            <person name="Pertea G."/>
            <person name="Grossman N."/>
            <person name="Wear M.P."/>
            <person name="Jia B."/>
            <person name="Miller H."/>
            <person name="Casadevall A."/>
            <person name="Timp W."/>
            <person name="Zhang S.X."/>
            <person name="Salzberg S.L."/>
        </authorList>
    </citation>
    <scope>NUCLEOTIDE SEQUENCE [LARGE SCALE GENOMIC DNA]</scope>
    <source>
        <strain evidence="7 8">JHH-5317</strain>
    </source>
</reference>
<organism evidence="7 8">
    <name type="scientific">Lomentospora prolificans</name>
    <dbReference type="NCBI Taxonomy" id="41688"/>
    <lineage>
        <taxon>Eukaryota</taxon>
        <taxon>Fungi</taxon>
        <taxon>Dikarya</taxon>
        <taxon>Ascomycota</taxon>
        <taxon>Pezizomycotina</taxon>
        <taxon>Sordariomycetes</taxon>
        <taxon>Hypocreomycetidae</taxon>
        <taxon>Microascales</taxon>
        <taxon>Microascaceae</taxon>
        <taxon>Lomentospora</taxon>
    </lineage>
</organism>
<comment type="subcellular location">
    <subcellularLocation>
        <location evidence="1">Mitochondrion outer membrane</location>
        <topology evidence="1">Single-pass membrane protein</topology>
    </subcellularLocation>
</comment>
<comment type="caution">
    <text evidence="7">The sequence shown here is derived from an EMBL/GenBank/DDBJ whole genome shotgun (WGS) entry which is preliminary data.</text>
</comment>
<dbReference type="EMBL" id="NLAX01000701">
    <property type="protein sequence ID" value="PKS07998.1"/>
    <property type="molecule type" value="Genomic_DNA"/>
</dbReference>
<accession>A0A2N3N6E4</accession>
<name>A0A2N3N6E4_9PEZI</name>
<dbReference type="Gene3D" id="3.40.50.300">
    <property type="entry name" value="P-loop containing nucleotide triphosphate hydrolases"/>
    <property type="match status" value="1"/>
</dbReference>
<keyword evidence="3" id="KW-0472">Membrane</keyword>
<dbReference type="Gene3D" id="1.10.8.60">
    <property type="match status" value="1"/>
</dbReference>
<protein>
    <recommendedName>
        <fullName evidence="6">AAA+ ATPase domain-containing protein</fullName>
    </recommendedName>
</protein>
<dbReference type="SMART" id="SM00382">
    <property type="entry name" value="AAA"/>
    <property type="match status" value="1"/>
</dbReference>
<proteinExistence type="predicted"/>
<dbReference type="GO" id="GO:0016887">
    <property type="term" value="F:ATP hydrolysis activity"/>
    <property type="evidence" value="ECO:0007669"/>
    <property type="project" value="InterPro"/>
</dbReference>
<dbReference type="InterPro" id="IPR041569">
    <property type="entry name" value="AAA_lid_3"/>
</dbReference>
<evidence type="ECO:0000256" key="1">
    <source>
        <dbReference type="ARBA" id="ARBA00004572"/>
    </source>
</evidence>
<evidence type="ECO:0000256" key="3">
    <source>
        <dbReference type="ARBA" id="ARBA00022787"/>
    </source>
</evidence>
<dbReference type="Pfam" id="PF17862">
    <property type="entry name" value="AAA_lid_3"/>
    <property type="match status" value="1"/>
</dbReference>
<evidence type="ECO:0000256" key="2">
    <source>
        <dbReference type="ARBA" id="ARBA00022741"/>
    </source>
</evidence>
<dbReference type="AlphaFoldDB" id="A0A2N3N6E4"/>
<keyword evidence="2" id="KW-0547">Nucleotide-binding</keyword>
<dbReference type="Proteomes" id="UP000233524">
    <property type="component" value="Unassembled WGS sequence"/>
</dbReference>
<dbReference type="PANTHER" id="PTHR45644:SF56">
    <property type="entry name" value="AAA ATPASE, PUTATIVE (AFU_ORTHOLOGUE AFUA_2G12920)-RELATED"/>
    <property type="match status" value="1"/>
</dbReference>
<dbReference type="Pfam" id="PF00004">
    <property type="entry name" value="AAA"/>
    <property type="match status" value="1"/>
</dbReference>
<evidence type="ECO:0000313" key="7">
    <source>
        <dbReference type="EMBL" id="PKS07998.1"/>
    </source>
</evidence>
<gene>
    <name evidence="7" type="ORF">jhhlp_006610</name>
</gene>
<keyword evidence="3" id="KW-0496">Mitochondrion</keyword>
<dbReference type="STRING" id="41688.A0A2N3N6E4"/>
<dbReference type="InterPro" id="IPR051701">
    <property type="entry name" value="Mito_OM_Translocase_MSP1"/>
</dbReference>
<feature type="region of interest" description="Disordered" evidence="5">
    <location>
        <begin position="1"/>
        <end position="128"/>
    </location>
</feature>
<dbReference type="GO" id="GO:0005741">
    <property type="term" value="C:mitochondrial outer membrane"/>
    <property type="evidence" value="ECO:0007669"/>
    <property type="project" value="UniProtKB-SubCell"/>
</dbReference>
<evidence type="ECO:0000313" key="8">
    <source>
        <dbReference type="Proteomes" id="UP000233524"/>
    </source>
</evidence>
<dbReference type="VEuPathDB" id="FungiDB:jhhlp_006610"/>
<dbReference type="InParanoid" id="A0A2N3N6E4"/>
<sequence length="530" mass="58420">MSNSCRYSDYLQAVDPRQLSRTALGIEGPPEPGKPTQNGQAGLSRLPLAITDGRAVEEPVVESPTTMDGYDEGDIADSEGRYFRKPKLSRQSTGGSVKHGGRRRRGSRDPTKGSKGSKGSSQGSNDVFLRVKETVDEYASEAEMSGLDDYYRDEERHAKRTPSGGLEEQGASWPRSPARQSRRGGSDSDDSDGFVGGQGGRAEVYDSDLESVVGDVGQAAHAKKMRRYKALARDKFEKMLLDCIVNTENIKDNYEDMFVDQKTIDKLEHVTRMSLLRPKAFGRGVLAGNKVTGAVLYGPPGTGKTLLVKGLARKSGFNMILASTAELWQKCHGEDEKVIKALFSMGRKLHPAIVFIDEADGLLGTRKAGEKRHIRAMLNQFLMEWDGLNSGKNSPFILLATNRPFDLDPAVLRRAPVRIHLDVPTTAQRFGILNLLLKDETLGADVSTDRLAKMTTRYTGSDLKNMCVTAATECVSEQLEDSDSRILRLRHFQTAMISIKATGLSKTVENEYRNFERGANQGAQRHIEDE</sequence>
<feature type="compositionally biased region" description="Low complexity" evidence="5">
    <location>
        <begin position="113"/>
        <end position="124"/>
    </location>
</feature>
<feature type="domain" description="AAA+ ATPase" evidence="6">
    <location>
        <begin position="290"/>
        <end position="425"/>
    </location>
</feature>
<evidence type="ECO:0000259" key="6">
    <source>
        <dbReference type="SMART" id="SM00382"/>
    </source>
</evidence>
<dbReference type="InterPro" id="IPR027417">
    <property type="entry name" value="P-loop_NTPase"/>
</dbReference>
<evidence type="ECO:0000256" key="5">
    <source>
        <dbReference type="SAM" id="MobiDB-lite"/>
    </source>
</evidence>
<feature type="region of interest" description="Disordered" evidence="5">
    <location>
        <begin position="149"/>
        <end position="200"/>
    </location>
</feature>
<dbReference type="GO" id="GO:0005524">
    <property type="term" value="F:ATP binding"/>
    <property type="evidence" value="ECO:0007669"/>
    <property type="project" value="UniProtKB-KW"/>
</dbReference>
<dbReference type="InterPro" id="IPR003593">
    <property type="entry name" value="AAA+_ATPase"/>
</dbReference>
<keyword evidence="3" id="KW-1000">Mitochondrion outer membrane</keyword>